<keyword evidence="1 3" id="KW-0145">Chemotaxis</keyword>
<keyword evidence="5" id="KW-1185">Reference proteome</keyword>
<evidence type="ECO:0000256" key="2">
    <source>
        <dbReference type="ARBA" id="ARBA00022801"/>
    </source>
</evidence>
<gene>
    <name evidence="3" type="primary">cheD</name>
    <name evidence="4" type="ORF">CUJ83_04045</name>
</gene>
<evidence type="ECO:0000256" key="3">
    <source>
        <dbReference type="HAMAP-Rule" id="MF_01440"/>
    </source>
</evidence>
<dbReference type="InterPro" id="IPR011324">
    <property type="entry name" value="Cytotoxic_necrot_fac-like_cat"/>
</dbReference>
<comment type="catalytic activity">
    <reaction evidence="3">
        <text>L-glutaminyl-[protein] + H2O = L-glutamyl-[protein] + NH4(+)</text>
        <dbReference type="Rhea" id="RHEA:16441"/>
        <dbReference type="Rhea" id="RHEA-COMP:10207"/>
        <dbReference type="Rhea" id="RHEA-COMP:10208"/>
        <dbReference type="ChEBI" id="CHEBI:15377"/>
        <dbReference type="ChEBI" id="CHEBI:28938"/>
        <dbReference type="ChEBI" id="CHEBI:29973"/>
        <dbReference type="ChEBI" id="CHEBI:30011"/>
        <dbReference type="EC" id="3.5.1.44"/>
    </reaction>
</comment>
<reference evidence="4 5" key="1">
    <citation type="submission" date="2017-11" db="EMBL/GenBank/DDBJ databases">
        <title>Isolation and Characterization of Family Methanocellaceae Species from Potential Methane Hydrate Area Offshore Southwestern Taiwan.</title>
        <authorList>
            <person name="Zhang W.-L."/>
            <person name="Chen W.-C."/>
            <person name="Lai M.-C."/>
            <person name="Chen S.-C."/>
        </authorList>
    </citation>
    <scope>NUCLEOTIDE SEQUENCE [LARGE SCALE GENOMIC DNA]</scope>
    <source>
        <strain evidence="4 5">CWC-04</strain>
    </source>
</reference>
<dbReference type="EC" id="3.5.1.44" evidence="3"/>
<comment type="function">
    <text evidence="3">Probably deamidates glutamine residues to glutamate on methyl-accepting chemotaxis receptors (MCPs), playing an important role in chemotaxis.</text>
</comment>
<dbReference type="GO" id="GO:0050568">
    <property type="term" value="F:protein-glutamine glutaminase activity"/>
    <property type="evidence" value="ECO:0007669"/>
    <property type="project" value="UniProtKB-UniRule"/>
</dbReference>
<dbReference type="InterPro" id="IPR005659">
    <property type="entry name" value="Chemorcpt_Glu_NH3ase_CheD"/>
</dbReference>
<evidence type="ECO:0000256" key="1">
    <source>
        <dbReference type="ARBA" id="ARBA00022500"/>
    </source>
</evidence>
<evidence type="ECO:0000313" key="5">
    <source>
        <dbReference type="Proteomes" id="UP001320159"/>
    </source>
</evidence>
<dbReference type="PANTHER" id="PTHR35147:SF1">
    <property type="entry name" value="CHEMORECEPTOR GLUTAMINE DEAMIDASE CHED-RELATED"/>
    <property type="match status" value="1"/>
</dbReference>
<dbReference type="RefSeq" id="WP_230740875.1">
    <property type="nucleotide sequence ID" value="NZ_PGCK01000002.1"/>
</dbReference>
<dbReference type="PANTHER" id="PTHR35147">
    <property type="entry name" value="CHEMORECEPTOR GLUTAMINE DEAMIDASE CHED-RELATED"/>
    <property type="match status" value="1"/>
</dbReference>
<accession>A0AAP2W4E2</accession>
<proteinExistence type="inferred from homology"/>
<dbReference type="Proteomes" id="UP001320159">
    <property type="component" value="Unassembled WGS sequence"/>
</dbReference>
<keyword evidence="2 3" id="KW-0378">Hydrolase</keyword>
<dbReference type="SUPFAM" id="SSF64438">
    <property type="entry name" value="CNF1/YfiH-like putative cysteine hydrolases"/>
    <property type="match status" value="1"/>
</dbReference>
<comment type="similarity">
    <text evidence="3">Belongs to the CheD family.</text>
</comment>
<dbReference type="CDD" id="cd16352">
    <property type="entry name" value="CheD"/>
    <property type="match status" value="1"/>
</dbReference>
<organism evidence="4 5">
    <name type="scientific">Methanooceanicella nereidis</name>
    <dbReference type="NCBI Taxonomy" id="2052831"/>
    <lineage>
        <taxon>Archaea</taxon>
        <taxon>Methanobacteriati</taxon>
        <taxon>Methanobacteriota</taxon>
        <taxon>Stenosarchaea group</taxon>
        <taxon>Methanomicrobia</taxon>
        <taxon>Methanocellales</taxon>
        <taxon>Methanocellaceae</taxon>
        <taxon>Methanooceanicella</taxon>
    </lineage>
</organism>
<comment type="caution">
    <text evidence="4">The sequence shown here is derived from an EMBL/GenBank/DDBJ whole genome shotgun (WGS) entry which is preliminary data.</text>
</comment>
<dbReference type="Pfam" id="PF03975">
    <property type="entry name" value="CheD"/>
    <property type="match status" value="1"/>
</dbReference>
<dbReference type="HAMAP" id="MF_01440">
    <property type="entry name" value="CheD"/>
    <property type="match status" value="1"/>
</dbReference>
<sequence>MADEVFEVGMGEIVVTHNPATLSIIGLGSCVGVALYNPKAKMGGLAHVMLPDSKRSRPGANLKKFADTGIAIMMEELKKKGVDHLWTTAKLVGGASMFQSADKSVFNIGSDNVTMCREILKGQRIKIVSEDVLGNKGRTMKFDLVTGKVQVRYVDGLVREI</sequence>
<dbReference type="EMBL" id="PGCK01000002">
    <property type="protein sequence ID" value="MCD1294165.1"/>
    <property type="molecule type" value="Genomic_DNA"/>
</dbReference>
<protein>
    <recommendedName>
        <fullName evidence="3">Probable chemoreceptor glutamine deamidase CheD</fullName>
        <ecNumber evidence="3">3.5.1.44</ecNumber>
    </recommendedName>
</protein>
<evidence type="ECO:0000313" key="4">
    <source>
        <dbReference type="EMBL" id="MCD1294165.1"/>
    </source>
</evidence>
<name>A0AAP2W4E2_9EURY</name>
<dbReference type="AlphaFoldDB" id="A0AAP2W4E2"/>
<dbReference type="InterPro" id="IPR038592">
    <property type="entry name" value="CheD-like_sf"/>
</dbReference>
<dbReference type="Gene3D" id="3.30.1330.200">
    <property type="match status" value="1"/>
</dbReference>
<dbReference type="GO" id="GO:0006935">
    <property type="term" value="P:chemotaxis"/>
    <property type="evidence" value="ECO:0007669"/>
    <property type="project" value="UniProtKB-UniRule"/>
</dbReference>